<organism evidence="1 2">
    <name type="scientific">Tanacetum coccineum</name>
    <dbReference type="NCBI Taxonomy" id="301880"/>
    <lineage>
        <taxon>Eukaryota</taxon>
        <taxon>Viridiplantae</taxon>
        <taxon>Streptophyta</taxon>
        <taxon>Embryophyta</taxon>
        <taxon>Tracheophyta</taxon>
        <taxon>Spermatophyta</taxon>
        <taxon>Magnoliopsida</taxon>
        <taxon>eudicotyledons</taxon>
        <taxon>Gunneridae</taxon>
        <taxon>Pentapetalae</taxon>
        <taxon>asterids</taxon>
        <taxon>campanulids</taxon>
        <taxon>Asterales</taxon>
        <taxon>Asteraceae</taxon>
        <taxon>Asteroideae</taxon>
        <taxon>Anthemideae</taxon>
        <taxon>Anthemidinae</taxon>
        <taxon>Tanacetum</taxon>
    </lineage>
</organism>
<keyword evidence="2" id="KW-1185">Reference proteome</keyword>
<protein>
    <submittedName>
        <fullName evidence="1">Uncharacterized protein</fullName>
    </submittedName>
</protein>
<dbReference type="EMBL" id="BQNB010021328">
    <property type="protein sequence ID" value="GJU05224.1"/>
    <property type="molecule type" value="Genomic_DNA"/>
</dbReference>
<gene>
    <name evidence="1" type="ORF">Tco_1121654</name>
</gene>
<feature type="non-terminal residue" evidence="1">
    <location>
        <position position="1"/>
    </location>
</feature>
<reference evidence="1" key="2">
    <citation type="submission" date="2022-01" db="EMBL/GenBank/DDBJ databases">
        <authorList>
            <person name="Yamashiro T."/>
            <person name="Shiraishi A."/>
            <person name="Satake H."/>
            <person name="Nakayama K."/>
        </authorList>
    </citation>
    <scope>NUCLEOTIDE SEQUENCE</scope>
</reference>
<proteinExistence type="predicted"/>
<reference evidence="1" key="1">
    <citation type="journal article" date="2022" name="Int. J. Mol. Sci.">
        <title>Draft Genome of Tanacetum Coccineum: Genomic Comparison of Closely Related Tanacetum-Family Plants.</title>
        <authorList>
            <person name="Yamashiro T."/>
            <person name="Shiraishi A."/>
            <person name="Nakayama K."/>
            <person name="Satake H."/>
        </authorList>
    </citation>
    <scope>NUCLEOTIDE SEQUENCE</scope>
</reference>
<dbReference type="Proteomes" id="UP001151760">
    <property type="component" value="Unassembled WGS sequence"/>
</dbReference>
<name>A0ABQ5IYJ0_9ASTR</name>
<comment type="caution">
    <text evidence="1">The sequence shown here is derived from an EMBL/GenBank/DDBJ whole genome shotgun (WGS) entry which is preliminary data.</text>
</comment>
<accession>A0ABQ5IYJ0</accession>
<evidence type="ECO:0000313" key="1">
    <source>
        <dbReference type="EMBL" id="GJU05224.1"/>
    </source>
</evidence>
<sequence length="45" mass="5091">LVPSWFMIFDLEPLSSSFDFVFDSEIFKSFPCLNPSSLPSCNLVS</sequence>
<evidence type="ECO:0000313" key="2">
    <source>
        <dbReference type="Proteomes" id="UP001151760"/>
    </source>
</evidence>